<dbReference type="SUPFAM" id="SSF103039">
    <property type="entry name" value="CheC-like"/>
    <property type="match status" value="1"/>
</dbReference>
<evidence type="ECO:0000259" key="3">
    <source>
        <dbReference type="Pfam" id="PF04509"/>
    </source>
</evidence>
<sequence>MSKTSNPSRSAPGHQIDVESLAVLNRLGDIGIGGIEQRLQRLKNDANVTSEQVAHGFARQDLLDVTFSGKERVGVRMRLPGAPFGDALVLFPMTSANNAARLMLEDVIEEGEAPSHKMARSAITELGGMIAAGFVDAWADTFEQEIDLGAPSPVQATEQALVSKVLEEGDDLGLYVSSAVRLPAYDISLDVLLFPKNAVLIQILERIDVQRVRP</sequence>
<evidence type="ECO:0000256" key="2">
    <source>
        <dbReference type="ARBA" id="ARBA00022801"/>
    </source>
</evidence>
<feature type="domain" description="CheC-like protein" evidence="3">
    <location>
        <begin position="118"/>
        <end position="152"/>
    </location>
</feature>
<dbReference type="RefSeq" id="WP_247413912.1">
    <property type="nucleotide sequence ID" value="NZ_JALLGW010000001.1"/>
</dbReference>
<dbReference type="PANTHER" id="PTHR43693:SF1">
    <property type="entry name" value="PROTEIN PHOSPHATASE CHEZ"/>
    <property type="match status" value="1"/>
</dbReference>
<keyword evidence="2" id="KW-0378">Hydrolase</keyword>
<accession>A0ABD5RKC7</accession>
<dbReference type="InterPro" id="IPR050992">
    <property type="entry name" value="CheZ_family_phosphatases"/>
</dbReference>
<dbReference type="Gene3D" id="3.40.1550.10">
    <property type="entry name" value="CheC-like"/>
    <property type="match status" value="1"/>
</dbReference>
<proteinExistence type="predicted"/>
<dbReference type="Pfam" id="PF04509">
    <property type="entry name" value="CheC"/>
    <property type="match status" value="1"/>
</dbReference>
<keyword evidence="1" id="KW-0145">Chemotaxis</keyword>
<dbReference type="AlphaFoldDB" id="A0ABD5RKC7"/>
<reference evidence="4 5" key="1">
    <citation type="journal article" date="2019" name="Int. J. Syst. Evol. Microbiol.">
        <title>The Global Catalogue of Microorganisms (GCM) 10K type strain sequencing project: providing services to taxonomists for standard genome sequencing and annotation.</title>
        <authorList>
            <consortium name="The Broad Institute Genomics Platform"/>
            <consortium name="The Broad Institute Genome Sequencing Center for Infectious Disease"/>
            <person name="Wu L."/>
            <person name="Ma J."/>
        </authorList>
    </citation>
    <scope>NUCLEOTIDE SEQUENCE [LARGE SCALE GENOMIC DNA]</scope>
    <source>
        <strain evidence="4 5">CGMCC 1.12543</strain>
    </source>
</reference>
<name>A0ABD5RKC7_9EURY</name>
<dbReference type="InterPro" id="IPR007597">
    <property type="entry name" value="CheC"/>
</dbReference>
<dbReference type="GO" id="GO:0016787">
    <property type="term" value="F:hydrolase activity"/>
    <property type="evidence" value="ECO:0007669"/>
    <property type="project" value="UniProtKB-KW"/>
</dbReference>
<evidence type="ECO:0000256" key="1">
    <source>
        <dbReference type="ARBA" id="ARBA00022500"/>
    </source>
</evidence>
<dbReference type="GO" id="GO:0006935">
    <property type="term" value="P:chemotaxis"/>
    <property type="evidence" value="ECO:0007669"/>
    <property type="project" value="UniProtKB-KW"/>
</dbReference>
<comment type="caution">
    <text evidence="4">The sequence shown here is derived from an EMBL/GenBank/DDBJ whole genome shotgun (WGS) entry which is preliminary data.</text>
</comment>
<protein>
    <submittedName>
        <fullName evidence="4">Chemotaxis protein CheC</fullName>
    </submittedName>
</protein>
<dbReference type="EMBL" id="JBHSQH010000001">
    <property type="protein sequence ID" value="MFC5970998.1"/>
    <property type="molecule type" value="Genomic_DNA"/>
</dbReference>
<gene>
    <name evidence="4" type="ORF">ACFPYI_06590</name>
</gene>
<evidence type="ECO:0000313" key="4">
    <source>
        <dbReference type="EMBL" id="MFC5970998.1"/>
    </source>
</evidence>
<organism evidence="4 5">
    <name type="scientific">Halomarina salina</name>
    <dbReference type="NCBI Taxonomy" id="1872699"/>
    <lineage>
        <taxon>Archaea</taxon>
        <taxon>Methanobacteriati</taxon>
        <taxon>Methanobacteriota</taxon>
        <taxon>Stenosarchaea group</taxon>
        <taxon>Halobacteria</taxon>
        <taxon>Halobacteriales</taxon>
        <taxon>Natronomonadaceae</taxon>
        <taxon>Halomarina</taxon>
    </lineage>
</organism>
<dbReference type="Proteomes" id="UP001596099">
    <property type="component" value="Unassembled WGS sequence"/>
</dbReference>
<evidence type="ECO:0000313" key="5">
    <source>
        <dbReference type="Proteomes" id="UP001596099"/>
    </source>
</evidence>
<dbReference type="PANTHER" id="PTHR43693">
    <property type="entry name" value="PROTEIN PHOSPHATASE CHEZ"/>
    <property type="match status" value="1"/>
</dbReference>
<dbReference type="InterPro" id="IPR028976">
    <property type="entry name" value="CheC-like_sf"/>
</dbReference>
<keyword evidence="5" id="KW-1185">Reference proteome</keyword>